<dbReference type="PANTHER" id="PTHR44591">
    <property type="entry name" value="STRESS RESPONSE REGULATOR PROTEIN 1"/>
    <property type="match status" value="1"/>
</dbReference>
<evidence type="ECO:0000259" key="3">
    <source>
        <dbReference type="PROSITE" id="PS50110"/>
    </source>
</evidence>
<dbReference type="SMART" id="SM00448">
    <property type="entry name" value="REC"/>
    <property type="match status" value="1"/>
</dbReference>
<evidence type="ECO:0000313" key="4">
    <source>
        <dbReference type="EMBL" id="MFC4159320.1"/>
    </source>
</evidence>
<dbReference type="InterPro" id="IPR011006">
    <property type="entry name" value="CheY-like_superfamily"/>
</dbReference>
<protein>
    <submittedName>
        <fullName evidence="4">Response regulator</fullName>
    </submittedName>
</protein>
<reference evidence="5" key="1">
    <citation type="journal article" date="2019" name="Int. J. Syst. Evol. Microbiol.">
        <title>The Global Catalogue of Microorganisms (GCM) 10K type strain sequencing project: providing services to taxonomists for standard genome sequencing and annotation.</title>
        <authorList>
            <consortium name="The Broad Institute Genomics Platform"/>
            <consortium name="The Broad Institute Genome Sequencing Center for Infectious Disease"/>
            <person name="Wu L."/>
            <person name="Ma J."/>
        </authorList>
    </citation>
    <scope>NUCLEOTIDE SEQUENCE [LARGE SCALE GENOMIC DNA]</scope>
    <source>
        <strain evidence="5">LMG 29894</strain>
    </source>
</reference>
<feature type="domain" description="Response regulatory" evidence="3">
    <location>
        <begin position="7"/>
        <end position="124"/>
    </location>
</feature>
<dbReference type="PANTHER" id="PTHR44591:SF3">
    <property type="entry name" value="RESPONSE REGULATORY DOMAIN-CONTAINING PROTEIN"/>
    <property type="match status" value="1"/>
</dbReference>
<dbReference type="InterPro" id="IPR001789">
    <property type="entry name" value="Sig_transdc_resp-reg_receiver"/>
</dbReference>
<dbReference type="PROSITE" id="PS50110">
    <property type="entry name" value="RESPONSE_REGULATORY"/>
    <property type="match status" value="1"/>
</dbReference>
<accession>A0ABV8MQ23</accession>
<comment type="caution">
    <text evidence="4">The sequence shown here is derived from an EMBL/GenBank/DDBJ whole genome shotgun (WGS) entry which is preliminary data.</text>
</comment>
<keyword evidence="1 2" id="KW-0597">Phosphoprotein</keyword>
<feature type="modified residue" description="4-aspartylphosphate" evidence="2">
    <location>
        <position position="57"/>
    </location>
</feature>
<dbReference type="RefSeq" id="WP_378162954.1">
    <property type="nucleotide sequence ID" value="NZ_JBHSBU010000001.1"/>
</dbReference>
<dbReference type="Gene3D" id="3.40.50.2300">
    <property type="match status" value="1"/>
</dbReference>
<dbReference type="EMBL" id="JBHSBU010000001">
    <property type="protein sequence ID" value="MFC4159320.1"/>
    <property type="molecule type" value="Genomic_DNA"/>
</dbReference>
<evidence type="ECO:0000256" key="1">
    <source>
        <dbReference type="ARBA" id="ARBA00022553"/>
    </source>
</evidence>
<sequence length="132" mass="14428">MPAPLTRILYVEDEPDIQAVAKLALEAVGGYTVHACSSGRDALQAMEEFRPQLALLDVMMPGMDGPAKLEQLRLLPHGMRLPVVFMTAKVQPEEVLALKKLGALAVIPKPFDPLQLAAQVNAIWERDQMGQS</sequence>
<dbReference type="Proteomes" id="UP001595791">
    <property type="component" value="Unassembled WGS sequence"/>
</dbReference>
<dbReference type="InterPro" id="IPR050595">
    <property type="entry name" value="Bact_response_regulator"/>
</dbReference>
<keyword evidence="5" id="KW-1185">Reference proteome</keyword>
<name>A0ABV8MQ23_9NEIS</name>
<proteinExistence type="predicted"/>
<dbReference type="SUPFAM" id="SSF52172">
    <property type="entry name" value="CheY-like"/>
    <property type="match status" value="1"/>
</dbReference>
<gene>
    <name evidence="4" type="ORF">ACFOW7_08115</name>
</gene>
<dbReference type="Pfam" id="PF00072">
    <property type="entry name" value="Response_reg"/>
    <property type="match status" value="1"/>
</dbReference>
<organism evidence="4 5">
    <name type="scientific">Chitinimonas lacunae</name>
    <dbReference type="NCBI Taxonomy" id="1963018"/>
    <lineage>
        <taxon>Bacteria</taxon>
        <taxon>Pseudomonadati</taxon>
        <taxon>Pseudomonadota</taxon>
        <taxon>Betaproteobacteria</taxon>
        <taxon>Neisseriales</taxon>
        <taxon>Chitinibacteraceae</taxon>
        <taxon>Chitinimonas</taxon>
    </lineage>
</organism>
<evidence type="ECO:0000313" key="5">
    <source>
        <dbReference type="Proteomes" id="UP001595791"/>
    </source>
</evidence>
<evidence type="ECO:0000256" key="2">
    <source>
        <dbReference type="PROSITE-ProRule" id="PRU00169"/>
    </source>
</evidence>